<dbReference type="Proteomes" id="UP000813444">
    <property type="component" value="Unassembled WGS sequence"/>
</dbReference>
<feature type="compositionally biased region" description="Basic and acidic residues" evidence="1">
    <location>
        <begin position="428"/>
        <end position="443"/>
    </location>
</feature>
<proteinExistence type="predicted"/>
<sequence length="820" mass="91294">MNKTQTKAKTPLQRRPTLQGYGPASRTDTSGSPEDNFAPKRKDWSTLDADEIISKLNCHESFTLMEGHHLKDLPRFSDMANYQVSEAEQFDLWCFEVKRLIDTIKSKQPIDLEGPDEWFGQADEEAYLNLHKLATQLIYAINICVTDNELLLVEFEPMAANLDNYRASRTRLLKSFGPDGALHIGADSIRLTVENDRCFQALVNYITGTLAQVLLRVAEGEFWDTNVLIAVAKLSAKIKLVSFDLAKAAAISLAGAKDWEVRLARMQQNDFPAPSTKELSTGKDKQLYAAQREIGHEGGQYFRIMDTFQQCIDVLILRVAQGLAFDQAIDSGDAFEASSLIYDTGFLRQRTMLCQQRSGALGGSAHHTDIHCASFAFEVCLEVLEKLQKNRKPPKGSTSPYTSFYWKWTPILPTWSNNQRGVNGTAPLRDEPGSKSNENKKTDAIGLGTSRTGTLQLTSMKEIVTAYVPFIMLCGDFPSQLRAMLDNAHYIANPGETKTCKGEKFLASFALRTSKYQNVEDSDIKSVVVSDVARLRALSDWEQASSTGAQRFVSGDKLLDSPASHKGDASELQAANERISHGLRLIRGWIIDDRAIIVPYRWYCWGTLVGCGTLILGGLAIGFSVQERIRGVDPFNISVFCWALAGFLILYFKSIRVQEWPWRDFFLGRVVCRSVSEVVAVSAIDPQLLLSIFLYLEPVMNLQKRGPFGSIFARRDAENGFAIDVPLGTAATNEGGCFFVKVQSDTGPALVCLRLNYNGSYEDVEPRGNSAEGAEVKCRRLDTSWRWGEGPDEEPLYSLMTNSLTWTRVIGLHSANAAFD</sequence>
<organism evidence="3 4">
    <name type="scientific">Stachybotrys elegans</name>
    <dbReference type="NCBI Taxonomy" id="80388"/>
    <lineage>
        <taxon>Eukaryota</taxon>
        <taxon>Fungi</taxon>
        <taxon>Dikarya</taxon>
        <taxon>Ascomycota</taxon>
        <taxon>Pezizomycotina</taxon>
        <taxon>Sordariomycetes</taxon>
        <taxon>Hypocreomycetidae</taxon>
        <taxon>Hypocreales</taxon>
        <taxon>Stachybotryaceae</taxon>
        <taxon>Stachybotrys</taxon>
    </lineage>
</organism>
<name>A0A8K0WJL2_9HYPO</name>
<feature type="transmembrane region" description="Helical" evidence="2">
    <location>
        <begin position="635"/>
        <end position="655"/>
    </location>
</feature>
<dbReference type="EMBL" id="JAGPNK010000023">
    <property type="protein sequence ID" value="KAH7304436.1"/>
    <property type="molecule type" value="Genomic_DNA"/>
</dbReference>
<comment type="caution">
    <text evidence="3">The sequence shown here is derived from an EMBL/GenBank/DDBJ whole genome shotgun (WGS) entry which is preliminary data.</text>
</comment>
<keyword evidence="2" id="KW-0812">Transmembrane</keyword>
<dbReference type="AlphaFoldDB" id="A0A8K0WJL2"/>
<protein>
    <submittedName>
        <fullName evidence="3">Uncharacterized protein</fullName>
    </submittedName>
</protein>
<evidence type="ECO:0000313" key="3">
    <source>
        <dbReference type="EMBL" id="KAH7304436.1"/>
    </source>
</evidence>
<keyword evidence="2" id="KW-1133">Transmembrane helix</keyword>
<feature type="region of interest" description="Disordered" evidence="1">
    <location>
        <begin position="418"/>
        <end position="447"/>
    </location>
</feature>
<gene>
    <name evidence="3" type="ORF">B0I35DRAFT_445223</name>
</gene>
<evidence type="ECO:0000256" key="2">
    <source>
        <dbReference type="SAM" id="Phobius"/>
    </source>
</evidence>
<keyword evidence="4" id="KW-1185">Reference proteome</keyword>
<evidence type="ECO:0000313" key="4">
    <source>
        <dbReference type="Proteomes" id="UP000813444"/>
    </source>
</evidence>
<feature type="transmembrane region" description="Helical" evidence="2">
    <location>
        <begin position="600"/>
        <end position="623"/>
    </location>
</feature>
<dbReference type="OrthoDB" id="5419219at2759"/>
<evidence type="ECO:0000256" key="1">
    <source>
        <dbReference type="SAM" id="MobiDB-lite"/>
    </source>
</evidence>
<feature type="region of interest" description="Disordered" evidence="1">
    <location>
        <begin position="1"/>
        <end position="41"/>
    </location>
</feature>
<reference evidence="3" key="1">
    <citation type="journal article" date="2021" name="Nat. Commun.">
        <title>Genetic determinants of endophytism in the Arabidopsis root mycobiome.</title>
        <authorList>
            <person name="Mesny F."/>
            <person name="Miyauchi S."/>
            <person name="Thiergart T."/>
            <person name="Pickel B."/>
            <person name="Atanasova L."/>
            <person name="Karlsson M."/>
            <person name="Huettel B."/>
            <person name="Barry K.W."/>
            <person name="Haridas S."/>
            <person name="Chen C."/>
            <person name="Bauer D."/>
            <person name="Andreopoulos W."/>
            <person name="Pangilinan J."/>
            <person name="LaButti K."/>
            <person name="Riley R."/>
            <person name="Lipzen A."/>
            <person name="Clum A."/>
            <person name="Drula E."/>
            <person name="Henrissat B."/>
            <person name="Kohler A."/>
            <person name="Grigoriev I.V."/>
            <person name="Martin F.M."/>
            <person name="Hacquard S."/>
        </authorList>
    </citation>
    <scope>NUCLEOTIDE SEQUENCE</scope>
    <source>
        <strain evidence="3">MPI-CAGE-CH-0235</strain>
    </source>
</reference>
<accession>A0A8K0WJL2</accession>
<keyword evidence="2" id="KW-0472">Membrane</keyword>